<proteinExistence type="predicted"/>
<feature type="transmembrane region" description="Helical" evidence="1">
    <location>
        <begin position="58"/>
        <end position="78"/>
    </location>
</feature>
<dbReference type="EMBL" id="CP104965">
    <property type="protein sequence ID" value="UXN71197.1"/>
    <property type="molecule type" value="Genomic_DNA"/>
</dbReference>
<name>A0ABY6CG34_9HYPH</name>
<keyword evidence="1" id="KW-0472">Membrane</keyword>
<keyword evidence="1" id="KW-1133">Transmembrane helix</keyword>
<sequence length="80" mass="8274">MATTTLIGALLVAAGLIYMALAAIFRGRMTDPHASANDPAGRTLEPRRRGMGFLGLKANWPGLLIAAIGVILLLAPAFSG</sequence>
<gene>
    <name evidence="2" type="ORF">N8A98_08465</name>
</gene>
<protein>
    <submittedName>
        <fullName evidence="2">Uncharacterized protein</fullName>
    </submittedName>
</protein>
<evidence type="ECO:0000313" key="2">
    <source>
        <dbReference type="EMBL" id="UXN71197.1"/>
    </source>
</evidence>
<evidence type="ECO:0000313" key="3">
    <source>
        <dbReference type="Proteomes" id="UP001061862"/>
    </source>
</evidence>
<accession>A0ABY6CG34</accession>
<feature type="transmembrane region" description="Helical" evidence="1">
    <location>
        <begin position="6"/>
        <end position="25"/>
    </location>
</feature>
<evidence type="ECO:0000256" key="1">
    <source>
        <dbReference type="SAM" id="Phobius"/>
    </source>
</evidence>
<keyword evidence="1" id="KW-0812">Transmembrane</keyword>
<organism evidence="2 3">
    <name type="scientific">Devosia neptuniae</name>
    <dbReference type="NCBI Taxonomy" id="191302"/>
    <lineage>
        <taxon>Bacteria</taxon>
        <taxon>Pseudomonadati</taxon>
        <taxon>Pseudomonadota</taxon>
        <taxon>Alphaproteobacteria</taxon>
        <taxon>Hyphomicrobiales</taxon>
        <taxon>Devosiaceae</taxon>
        <taxon>Devosia</taxon>
    </lineage>
</organism>
<reference evidence="2 3" key="1">
    <citation type="submission" date="2022-09" db="EMBL/GenBank/DDBJ databases">
        <title>Interaction between co-microsymbionts with complementary sets of symbiotic genes in legume-rhizobium systems.</title>
        <authorList>
            <person name="Safronova V."/>
            <person name="Sazanova A."/>
            <person name="Afonin A."/>
            <person name="Chirak E."/>
        </authorList>
    </citation>
    <scope>NUCLEOTIDE SEQUENCE [LARGE SCALE GENOMIC DNA]</scope>
    <source>
        <strain evidence="2 3">A18/4-1</strain>
    </source>
</reference>
<keyword evidence="3" id="KW-1185">Reference proteome</keyword>
<dbReference type="RefSeq" id="WP_262170629.1">
    <property type="nucleotide sequence ID" value="NZ_CP104965.1"/>
</dbReference>
<dbReference type="Proteomes" id="UP001061862">
    <property type="component" value="Chromosome"/>
</dbReference>